<evidence type="ECO:0000313" key="3">
    <source>
        <dbReference type="Proteomes" id="UP000352698"/>
    </source>
</evidence>
<proteinExistence type="predicted"/>
<accession>A0A4V3RG76</accession>
<evidence type="ECO:0000259" key="1">
    <source>
        <dbReference type="Pfam" id="PF07693"/>
    </source>
</evidence>
<dbReference type="Proteomes" id="UP000352698">
    <property type="component" value="Unassembled WGS sequence"/>
</dbReference>
<gene>
    <name evidence="2" type="ORF">NCTC12204_02242</name>
</gene>
<reference evidence="2 3" key="1">
    <citation type="submission" date="2019-05" db="EMBL/GenBank/DDBJ databases">
        <authorList>
            <consortium name="Pathogen Informatics"/>
        </authorList>
    </citation>
    <scope>NUCLEOTIDE SEQUENCE [LARGE SCALE GENOMIC DNA]</scope>
    <source>
        <strain evidence="2 3">NCTC12204</strain>
    </source>
</reference>
<dbReference type="AlphaFoldDB" id="A0A4V3RG76"/>
<dbReference type="EMBL" id="CABEEP010000001">
    <property type="protein sequence ID" value="VTQ67909.1"/>
    <property type="molecule type" value="Genomic_DNA"/>
</dbReference>
<sequence>MFSKLIKAKKTFFLNGTWGSGKTECLNMVSNQAEEKNFIFLKLWELKDEIVDSHYQN</sequence>
<dbReference type="InterPro" id="IPR011646">
    <property type="entry name" value="KAP_P-loop"/>
</dbReference>
<evidence type="ECO:0000313" key="2">
    <source>
        <dbReference type="EMBL" id="VTQ67909.1"/>
    </source>
</evidence>
<dbReference type="InterPro" id="IPR027417">
    <property type="entry name" value="P-loop_NTPase"/>
</dbReference>
<comment type="caution">
    <text evidence="2">The sequence shown here is derived from an EMBL/GenBank/DDBJ whole genome shotgun (WGS) entry which is preliminary data.</text>
</comment>
<dbReference type="RefSeq" id="WP_010737161.1">
    <property type="nucleotide sequence ID" value="NZ_AP027299.1"/>
</dbReference>
<feature type="domain" description="KAP NTPase" evidence="1">
    <location>
        <begin position="8"/>
        <end position="47"/>
    </location>
</feature>
<dbReference type="SUPFAM" id="SSF52540">
    <property type="entry name" value="P-loop containing nucleoside triphosphate hydrolases"/>
    <property type="match status" value="1"/>
</dbReference>
<name>A0A4V3RG76_ENTHR</name>
<dbReference type="Pfam" id="PF07693">
    <property type="entry name" value="KAP_NTPase"/>
    <property type="match status" value="1"/>
</dbReference>
<organism evidence="2 3">
    <name type="scientific">Enterococcus hirae</name>
    <dbReference type="NCBI Taxonomy" id="1354"/>
    <lineage>
        <taxon>Bacteria</taxon>
        <taxon>Bacillati</taxon>
        <taxon>Bacillota</taxon>
        <taxon>Bacilli</taxon>
        <taxon>Lactobacillales</taxon>
        <taxon>Enterococcaceae</taxon>
        <taxon>Enterococcus</taxon>
    </lineage>
</organism>
<protein>
    <recommendedName>
        <fullName evidence="1">KAP NTPase domain-containing protein</fullName>
    </recommendedName>
</protein>